<dbReference type="EMBL" id="CAXDID020000039">
    <property type="protein sequence ID" value="CAL5999440.1"/>
    <property type="molecule type" value="Genomic_DNA"/>
</dbReference>
<accession>A0ABP1HPS6</accession>
<proteinExistence type="predicted"/>
<keyword evidence="2" id="KW-1185">Reference proteome</keyword>
<name>A0ABP1HPS6_9EUKA</name>
<evidence type="ECO:0000313" key="2">
    <source>
        <dbReference type="Proteomes" id="UP001642409"/>
    </source>
</evidence>
<reference evidence="1 2" key="1">
    <citation type="submission" date="2024-07" db="EMBL/GenBank/DDBJ databases">
        <authorList>
            <person name="Akdeniz Z."/>
        </authorList>
    </citation>
    <scope>NUCLEOTIDE SEQUENCE [LARGE SCALE GENOMIC DNA]</scope>
</reference>
<dbReference type="Proteomes" id="UP001642409">
    <property type="component" value="Unassembled WGS sequence"/>
</dbReference>
<comment type="caution">
    <text evidence="1">The sequence shown here is derived from an EMBL/GenBank/DDBJ whole genome shotgun (WGS) entry which is preliminary data.</text>
</comment>
<sequence length="276" mass="31970">MLQYGIDFIHPTIFHSSTFPTVIPKIFSLLSTLKSDVLTDTTYQYNTLSIKHNIFDLNAISFAQNYNSQIFGFLEKVEQIGYSSDDLYLLDINLHHFTILQNISNVQTERTNRALFRLLYSFKILNIFSNYIDLFFKKNRATGSLIVSLNKKFLDFSHIKVENKNMLLQLQQFFIVSTPTLLSQDKLTHITYNTVVMTIMQTKSQRLYTGLKTLGEFRLKKRKPLEMTKICCHGTNYAGQKEPFLGQMISTTHLQMVGTVVNHKSYCKSQNLQISM</sequence>
<protein>
    <submittedName>
        <fullName evidence="1">Hypothetical_protein</fullName>
    </submittedName>
</protein>
<organism evidence="1 2">
    <name type="scientific">Hexamita inflata</name>
    <dbReference type="NCBI Taxonomy" id="28002"/>
    <lineage>
        <taxon>Eukaryota</taxon>
        <taxon>Metamonada</taxon>
        <taxon>Diplomonadida</taxon>
        <taxon>Hexamitidae</taxon>
        <taxon>Hexamitinae</taxon>
        <taxon>Hexamita</taxon>
    </lineage>
</organism>
<gene>
    <name evidence="1" type="ORF">HINF_LOCUS16222</name>
</gene>
<evidence type="ECO:0000313" key="1">
    <source>
        <dbReference type="EMBL" id="CAL5999440.1"/>
    </source>
</evidence>